<proteinExistence type="predicted"/>
<dbReference type="Proteomes" id="UP000265200">
    <property type="component" value="Chromosome 6"/>
</dbReference>
<name>A0A3P9HYB3_ORYLA</name>
<reference evidence="2" key="4">
    <citation type="submission" date="2025-09" db="UniProtKB">
        <authorList>
            <consortium name="Ensembl"/>
        </authorList>
    </citation>
    <scope>IDENTIFICATION</scope>
    <source>
        <strain evidence="2">HSOK</strain>
    </source>
</reference>
<evidence type="ECO:0000313" key="3">
    <source>
        <dbReference type="Proteomes" id="UP000265200"/>
    </source>
</evidence>
<dbReference type="InterPro" id="IPR040647">
    <property type="entry name" value="SPIN-DOC_Znf-C2H2"/>
</dbReference>
<protein>
    <recommendedName>
        <fullName evidence="1">SPIN-DOC-like zinc-finger domain-containing protein</fullName>
    </recommendedName>
</protein>
<reference evidence="2" key="3">
    <citation type="submission" date="2025-08" db="UniProtKB">
        <authorList>
            <consortium name="Ensembl"/>
        </authorList>
    </citation>
    <scope>IDENTIFICATION</scope>
    <source>
        <strain evidence="2">HSOK</strain>
    </source>
</reference>
<organism evidence="2 3">
    <name type="scientific">Oryzias latipes</name>
    <name type="common">Japanese rice fish</name>
    <name type="synonym">Japanese killifish</name>
    <dbReference type="NCBI Taxonomy" id="8090"/>
    <lineage>
        <taxon>Eukaryota</taxon>
        <taxon>Metazoa</taxon>
        <taxon>Chordata</taxon>
        <taxon>Craniata</taxon>
        <taxon>Vertebrata</taxon>
        <taxon>Euteleostomi</taxon>
        <taxon>Actinopterygii</taxon>
        <taxon>Neopterygii</taxon>
        <taxon>Teleostei</taxon>
        <taxon>Neoteleostei</taxon>
        <taxon>Acanthomorphata</taxon>
        <taxon>Ovalentaria</taxon>
        <taxon>Atherinomorphae</taxon>
        <taxon>Beloniformes</taxon>
        <taxon>Adrianichthyidae</taxon>
        <taxon>Oryziinae</taxon>
        <taxon>Oryzias</taxon>
    </lineage>
</organism>
<dbReference type="AlphaFoldDB" id="A0A3P9HYB3"/>
<feature type="domain" description="SPIN-DOC-like zinc-finger" evidence="1">
    <location>
        <begin position="24"/>
        <end position="83"/>
    </location>
</feature>
<dbReference type="PANTHER" id="PTHR45913:SF9">
    <property type="entry name" value="GENERAL TRANSCRIPTION FACTOR II-I REPEAT DOMAIN-CONTAINING PROTEIN 2-LIKE-RELATED"/>
    <property type="match status" value="1"/>
</dbReference>
<reference evidence="2 3" key="2">
    <citation type="submission" date="2017-04" db="EMBL/GenBank/DDBJ databases">
        <title>CpG methylation of centromeres and impact of large insertions on vertebrate speciation.</title>
        <authorList>
            <person name="Ichikawa K."/>
            <person name="Yoshimura J."/>
            <person name="Morishita S."/>
        </authorList>
    </citation>
    <scope>NUCLEOTIDE SEQUENCE</scope>
    <source>
        <strain evidence="2 3">HSOK</strain>
    </source>
</reference>
<accession>A0A3P9HYB3</accession>
<dbReference type="PANTHER" id="PTHR45913">
    <property type="entry name" value="EPM2A-INTERACTING PROTEIN 1"/>
    <property type="match status" value="1"/>
</dbReference>
<evidence type="ECO:0000259" key="1">
    <source>
        <dbReference type="Pfam" id="PF18658"/>
    </source>
</evidence>
<dbReference type="Ensembl" id="ENSORLT00015032751.1">
    <property type="protein sequence ID" value="ENSORLP00015012717.1"/>
    <property type="gene ID" value="ENSORLG00015013571.1"/>
</dbReference>
<dbReference type="Pfam" id="PF18658">
    <property type="entry name" value="zf-C2H2_12"/>
    <property type="match status" value="1"/>
</dbReference>
<sequence>PITVRERAGSFEEKCDGEEKMRFQAKWTNAYFVVPHGLDKVMCLICKQVNAMLKEFNIDCHYVTNHKSYDKFASAERNNKLQQLQRHYAAHMFTKMTKSSEAVTEARYVAALEKRMYLLKTTFSVYPFFFTEISPQSNVEFLIWAPAIKTLRTPTLSNEEAKGGAGVANSPAHNSEVNFFSFFLLKTARS</sequence>
<evidence type="ECO:0000313" key="2">
    <source>
        <dbReference type="Ensembl" id="ENSORLP00015012717.1"/>
    </source>
</evidence>
<reference key="1">
    <citation type="journal article" date="2007" name="Nature">
        <title>The medaka draft genome and insights into vertebrate genome evolution.</title>
        <authorList>
            <person name="Kasahara M."/>
            <person name="Naruse K."/>
            <person name="Sasaki S."/>
            <person name="Nakatani Y."/>
            <person name="Qu W."/>
            <person name="Ahsan B."/>
            <person name="Yamada T."/>
            <person name="Nagayasu Y."/>
            <person name="Doi K."/>
            <person name="Kasai Y."/>
            <person name="Jindo T."/>
            <person name="Kobayashi D."/>
            <person name="Shimada A."/>
            <person name="Toyoda A."/>
            <person name="Kuroki Y."/>
            <person name="Fujiyama A."/>
            <person name="Sasaki T."/>
            <person name="Shimizu A."/>
            <person name="Asakawa S."/>
            <person name="Shimizu N."/>
            <person name="Hashimoto S."/>
            <person name="Yang J."/>
            <person name="Lee Y."/>
            <person name="Matsushima K."/>
            <person name="Sugano S."/>
            <person name="Sakaizumi M."/>
            <person name="Narita T."/>
            <person name="Ohishi K."/>
            <person name="Haga S."/>
            <person name="Ohta F."/>
            <person name="Nomoto H."/>
            <person name="Nogata K."/>
            <person name="Morishita T."/>
            <person name="Endo T."/>
            <person name="Shin-I T."/>
            <person name="Takeda H."/>
            <person name="Morishita S."/>
            <person name="Kohara Y."/>
        </authorList>
    </citation>
    <scope>NUCLEOTIDE SEQUENCE [LARGE SCALE GENOMIC DNA]</scope>
    <source>
        <strain>Hd-rR</strain>
    </source>
</reference>